<dbReference type="NCBIfam" id="TIGR00724">
    <property type="entry name" value="urea_amlyse_rel"/>
    <property type="match status" value="1"/>
</dbReference>
<dbReference type="Proteomes" id="UP000241895">
    <property type="component" value="Unassembled WGS sequence"/>
</dbReference>
<evidence type="ECO:0000313" key="6">
    <source>
        <dbReference type="EMBL" id="PTL94930.1"/>
    </source>
</evidence>
<dbReference type="Gene3D" id="2.40.100.10">
    <property type="entry name" value="Cyclophilin-like"/>
    <property type="match status" value="1"/>
</dbReference>
<proteinExistence type="predicted"/>
<name>A0ABX5IZ00_9GAMM</name>
<keyword evidence="3" id="KW-0067">ATP-binding</keyword>
<dbReference type="InterPro" id="IPR003778">
    <property type="entry name" value="CT_A_B"/>
</dbReference>
<evidence type="ECO:0000256" key="3">
    <source>
        <dbReference type="ARBA" id="ARBA00022840"/>
    </source>
</evidence>
<feature type="domain" description="Carboxyltransferase" evidence="5">
    <location>
        <begin position="24"/>
        <end position="320"/>
    </location>
</feature>
<evidence type="ECO:0000259" key="5">
    <source>
        <dbReference type="SMART" id="SM00797"/>
    </source>
</evidence>
<dbReference type="PANTHER" id="PTHR43309">
    <property type="entry name" value="5-OXOPROLINASE SUBUNIT C"/>
    <property type="match status" value="1"/>
</dbReference>
<sequence length="326" mass="34242">MSLKVERAGPLALVVDGGRQGVRHLGVTQGGAMDWVALGWANWLLGNAPDAPGIEIMVGGLALVAEADMSVALAGADLGATLDGEPMTLAEPVTLKRGQRLVFERPKSGLRTYLALPGGIEASAIMGSVTSTVREGLGGLDGFGKPLAQGDVLTPKQDRPSGGDRRLPRRDADKGQRDADREQGALVTASDGPLALSLVPGAQIASFSGTSLYRAFNDVWTLDQRADRMGIRLTGPQLEGSMSGMVSEGIPLGAVQVPPDGQPIILMNDRQTIGGYPRLGALTPLACARLAQCLPGTEVRLVPESPERARDDHLRQLARWNHDSGN</sequence>
<dbReference type="EMBL" id="PXNS01000005">
    <property type="protein sequence ID" value="PTL94930.1"/>
    <property type="molecule type" value="Genomic_DNA"/>
</dbReference>
<keyword evidence="7" id="KW-1185">Reference proteome</keyword>
<keyword evidence="2 6" id="KW-0378">Hydrolase</keyword>
<gene>
    <name evidence="6" type="ORF">C6W88_11335</name>
</gene>
<dbReference type="PANTHER" id="PTHR43309:SF4">
    <property type="entry name" value="CARBOXYLTRANSFERASE DOMAIN-CONTAINING PROTEIN"/>
    <property type="match status" value="1"/>
</dbReference>
<accession>A0ABX5IZ00</accession>
<dbReference type="Pfam" id="PF02626">
    <property type="entry name" value="CT_A_B"/>
    <property type="match status" value="1"/>
</dbReference>
<evidence type="ECO:0000256" key="4">
    <source>
        <dbReference type="SAM" id="MobiDB-lite"/>
    </source>
</evidence>
<dbReference type="SMART" id="SM00797">
    <property type="entry name" value="AHS2"/>
    <property type="match status" value="1"/>
</dbReference>
<evidence type="ECO:0000256" key="1">
    <source>
        <dbReference type="ARBA" id="ARBA00022741"/>
    </source>
</evidence>
<reference evidence="6 7" key="1">
    <citation type="submission" date="2018-03" db="EMBL/GenBank/DDBJ databases">
        <authorList>
            <person name="Zhou J."/>
            <person name="Li X."/>
            <person name="Xue M."/>
            <person name="Yin J."/>
        </authorList>
    </citation>
    <scope>NUCLEOTIDE SEQUENCE [LARGE SCALE GENOMIC DNA]</scope>
    <source>
        <strain evidence="6 7">SYSU ZJ2214</strain>
    </source>
</reference>
<dbReference type="InterPro" id="IPR029000">
    <property type="entry name" value="Cyclophilin-like_dom_sf"/>
</dbReference>
<protein>
    <submittedName>
        <fullName evidence="6">Allophanate hydrolase</fullName>
    </submittedName>
</protein>
<dbReference type="RefSeq" id="WP_108132501.1">
    <property type="nucleotide sequence ID" value="NZ_PXNS01000005.1"/>
</dbReference>
<dbReference type="InterPro" id="IPR052708">
    <property type="entry name" value="PxpC"/>
</dbReference>
<evidence type="ECO:0000313" key="7">
    <source>
        <dbReference type="Proteomes" id="UP000241895"/>
    </source>
</evidence>
<keyword evidence="1" id="KW-0547">Nucleotide-binding</keyword>
<comment type="caution">
    <text evidence="6">The sequence shown here is derived from an EMBL/GenBank/DDBJ whole genome shotgun (WGS) entry which is preliminary data.</text>
</comment>
<evidence type="ECO:0000256" key="2">
    <source>
        <dbReference type="ARBA" id="ARBA00022801"/>
    </source>
</evidence>
<feature type="region of interest" description="Disordered" evidence="4">
    <location>
        <begin position="146"/>
        <end position="183"/>
    </location>
</feature>
<dbReference type="GO" id="GO:0016787">
    <property type="term" value="F:hydrolase activity"/>
    <property type="evidence" value="ECO:0007669"/>
    <property type="project" value="UniProtKB-KW"/>
</dbReference>
<organism evidence="6 7">
    <name type="scientific">Halomonas litopenaei</name>
    <dbReference type="NCBI Taxonomy" id="2109328"/>
    <lineage>
        <taxon>Bacteria</taxon>
        <taxon>Pseudomonadati</taxon>
        <taxon>Pseudomonadota</taxon>
        <taxon>Gammaproteobacteria</taxon>
        <taxon>Oceanospirillales</taxon>
        <taxon>Halomonadaceae</taxon>
        <taxon>Halomonas</taxon>
    </lineage>
</organism>
<feature type="compositionally biased region" description="Basic and acidic residues" evidence="4">
    <location>
        <begin position="156"/>
        <end position="183"/>
    </location>
</feature>